<gene>
    <name evidence="1" type="ORF">LCGC14_0441700</name>
</gene>
<comment type="caution">
    <text evidence="1">The sequence shown here is derived from an EMBL/GenBank/DDBJ whole genome shotgun (WGS) entry which is preliminary data.</text>
</comment>
<sequence length="47" mass="5581">MNKEIIEEFEHFCDCINFKKSPMDARAIKFMNEFDNLINTLGSIRVK</sequence>
<accession>A0A0F9T3D5</accession>
<reference evidence="1" key="1">
    <citation type="journal article" date="2015" name="Nature">
        <title>Complex archaea that bridge the gap between prokaryotes and eukaryotes.</title>
        <authorList>
            <person name="Spang A."/>
            <person name="Saw J.H."/>
            <person name="Jorgensen S.L."/>
            <person name="Zaremba-Niedzwiedzka K."/>
            <person name="Martijn J."/>
            <person name="Lind A.E."/>
            <person name="van Eijk R."/>
            <person name="Schleper C."/>
            <person name="Guy L."/>
            <person name="Ettema T.J."/>
        </authorList>
    </citation>
    <scope>NUCLEOTIDE SEQUENCE</scope>
</reference>
<dbReference type="AlphaFoldDB" id="A0A0F9T3D5"/>
<evidence type="ECO:0000313" key="1">
    <source>
        <dbReference type="EMBL" id="KKN69312.1"/>
    </source>
</evidence>
<protein>
    <submittedName>
        <fullName evidence="1">Uncharacterized protein</fullName>
    </submittedName>
</protein>
<proteinExistence type="predicted"/>
<organism evidence="1">
    <name type="scientific">marine sediment metagenome</name>
    <dbReference type="NCBI Taxonomy" id="412755"/>
    <lineage>
        <taxon>unclassified sequences</taxon>
        <taxon>metagenomes</taxon>
        <taxon>ecological metagenomes</taxon>
    </lineage>
</organism>
<dbReference type="EMBL" id="LAZR01000428">
    <property type="protein sequence ID" value="KKN69312.1"/>
    <property type="molecule type" value="Genomic_DNA"/>
</dbReference>
<name>A0A0F9T3D5_9ZZZZ</name>